<dbReference type="InterPro" id="IPR052126">
    <property type="entry name" value="Spindle_Org/Thrombomodulin"/>
</dbReference>
<keyword evidence="1" id="KW-0677">Repeat</keyword>
<organism evidence="3 4">
    <name type="scientific">Tropilaelaps mercedesae</name>
    <dbReference type="NCBI Taxonomy" id="418985"/>
    <lineage>
        <taxon>Eukaryota</taxon>
        <taxon>Metazoa</taxon>
        <taxon>Ecdysozoa</taxon>
        <taxon>Arthropoda</taxon>
        <taxon>Chelicerata</taxon>
        <taxon>Arachnida</taxon>
        <taxon>Acari</taxon>
        <taxon>Parasitiformes</taxon>
        <taxon>Mesostigmata</taxon>
        <taxon>Gamasina</taxon>
        <taxon>Dermanyssoidea</taxon>
        <taxon>Laelapidae</taxon>
        <taxon>Tropilaelaps</taxon>
    </lineage>
</organism>
<sequence>MTFAVAAPLCHLPQLRSSLDFSKANQLGRGGITLVNHGVIVHARKVTCPRTCPTLLERQLRSDLQQLEMWSPRAIRPPRPVPKPQLWTRQLLPYSASSQPYYGVRIGKFTQYFHDVAGEVFVMDDKTLFIKGFSYDGQGPDAYFWAGTSQKTDGSGFIIPDERGSLVKLGQYRNKDLVIRLPDNKSVRNIRWISVWCKKFSANFADLYLPRNLQIPKPVTVEKLPTWDHGVTSGPVTIIDSQTFLVPGIMYDGLGPGKANVSENVAINE</sequence>
<dbReference type="InterPro" id="IPR019545">
    <property type="entry name" value="DM13_domain"/>
</dbReference>
<dbReference type="EMBL" id="MNPL01006396">
    <property type="protein sequence ID" value="OQR75416.1"/>
    <property type="molecule type" value="Genomic_DNA"/>
</dbReference>
<proteinExistence type="predicted"/>
<dbReference type="InParanoid" id="A0A1V9XPK4"/>
<dbReference type="PANTHER" id="PTHR24036">
    <property type="entry name" value="SKELETOR-RELATED"/>
    <property type="match status" value="1"/>
</dbReference>
<evidence type="ECO:0000313" key="4">
    <source>
        <dbReference type="Proteomes" id="UP000192247"/>
    </source>
</evidence>
<comment type="caution">
    <text evidence="3">The sequence shown here is derived from an EMBL/GenBank/DDBJ whole genome shotgun (WGS) entry which is preliminary data.</text>
</comment>
<dbReference type="SMART" id="SM00686">
    <property type="entry name" value="DM13"/>
    <property type="match status" value="1"/>
</dbReference>
<name>A0A1V9XPK4_9ACAR</name>
<evidence type="ECO:0000259" key="2">
    <source>
        <dbReference type="PROSITE" id="PS51549"/>
    </source>
</evidence>
<evidence type="ECO:0000256" key="1">
    <source>
        <dbReference type="ARBA" id="ARBA00022737"/>
    </source>
</evidence>
<dbReference type="AlphaFoldDB" id="A0A1V9XPK4"/>
<protein>
    <submittedName>
        <fullName evidence="3">Protein Skeletor</fullName>
    </submittedName>
</protein>
<dbReference type="PROSITE" id="PS51549">
    <property type="entry name" value="DM13"/>
    <property type="match status" value="1"/>
</dbReference>
<dbReference type="Proteomes" id="UP000192247">
    <property type="component" value="Unassembled WGS sequence"/>
</dbReference>
<dbReference type="PANTHER" id="PTHR24036:SF5">
    <property type="entry name" value="THROMBOMODULIN"/>
    <property type="match status" value="1"/>
</dbReference>
<accession>A0A1V9XPK4</accession>
<dbReference type="OrthoDB" id="6485817at2759"/>
<gene>
    <name evidence="3" type="ORF">BIW11_00776</name>
</gene>
<dbReference type="Pfam" id="PF10517">
    <property type="entry name" value="DM13"/>
    <property type="match status" value="1"/>
</dbReference>
<evidence type="ECO:0000313" key="3">
    <source>
        <dbReference type="EMBL" id="OQR75416.1"/>
    </source>
</evidence>
<reference evidence="3 4" key="1">
    <citation type="journal article" date="2017" name="Gigascience">
        <title>Draft genome of the honey bee ectoparasitic mite, Tropilaelaps mercedesae, is shaped by the parasitic life history.</title>
        <authorList>
            <person name="Dong X."/>
            <person name="Armstrong S.D."/>
            <person name="Xia D."/>
            <person name="Makepeace B.L."/>
            <person name="Darby A.C."/>
            <person name="Kadowaki T."/>
        </authorList>
    </citation>
    <scope>NUCLEOTIDE SEQUENCE [LARGE SCALE GENOMIC DNA]</scope>
    <source>
        <strain evidence="3">Wuxi-XJTLU</strain>
    </source>
</reference>
<feature type="domain" description="DM13" evidence="2">
    <location>
        <begin position="103"/>
        <end position="210"/>
    </location>
</feature>
<keyword evidence="4" id="KW-1185">Reference proteome</keyword>